<name>A0ABT4JU87_9GAMM</name>
<dbReference type="InterPro" id="IPR029062">
    <property type="entry name" value="Class_I_gatase-like"/>
</dbReference>
<dbReference type="EMBL" id="JAPUBN010000015">
    <property type="protein sequence ID" value="MCZ2721944.1"/>
    <property type="molecule type" value="Genomic_DNA"/>
</dbReference>
<proteinExistence type="predicted"/>
<dbReference type="InterPro" id="IPR020449">
    <property type="entry name" value="Tscrpt_reg_AraC-type_HTH"/>
</dbReference>
<dbReference type="SMART" id="SM00342">
    <property type="entry name" value="HTH_ARAC"/>
    <property type="match status" value="1"/>
</dbReference>
<dbReference type="CDD" id="cd03136">
    <property type="entry name" value="GATase1_AraC_ArgR_like"/>
    <property type="match status" value="1"/>
</dbReference>
<dbReference type="PANTHER" id="PTHR43280:SF28">
    <property type="entry name" value="HTH-TYPE TRANSCRIPTIONAL ACTIVATOR RHAS"/>
    <property type="match status" value="1"/>
</dbReference>
<keyword evidence="1" id="KW-0805">Transcription regulation</keyword>
<dbReference type="InterPro" id="IPR018060">
    <property type="entry name" value="HTH_AraC"/>
</dbReference>
<dbReference type="Gene3D" id="3.40.50.880">
    <property type="match status" value="1"/>
</dbReference>
<dbReference type="PROSITE" id="PS00041">
    <property type="entry name" value="HTH_ARAC_FAMILY_1"/>
    <property type="match status" value="1"/>
</dbReference>
<evidence type="ECO:0000256" key="1">
    <source>
        <dbReference type="ARBA" id="ARBA00023015"/>
    </source>
</evidence>
<dbReference type="InterPro" id="IPR009057">
    <property type="entry name" value="Homeodomain-like_sf"/>
</dbReference>
<dbReference type="InterPro" id="IPR018062">
    <property type="entry name" value="HTH_AraC-typ_CS"/>
</dbReference>
<evidence type="ECO:0000256" key="3">
    <source>
        <dbReference type="ARBA" id="ARBA00023163"/>
    </source>
</evidence>
<accession>A0ABT4JU87</accession>
<evidence type="ECO:0000259" key="4">
    <source>
        <dbReference type="PROSITE" id="PS01124"/>
    </source>
</evidence>
<keyword evidence="6" id="KW-1185">Reference proteome</keyword>
<reference evidence="5" key="1">
    <citation type="submission" date="2022-12" db="EMBL/GenBank/DDBJ databases">
        <title>Marinomonas 15G1-11 sp. nov, isolated from marine algae.</title>
        <authorList>
            <person name="Butt M."/>
            <person name="Choi D.G."/>
            <person name="Kim J.M."/>
            <person name="Lee J.K."/>
            <person name="Baek J.H."/>
            <person name="Jeon C.O."/>
        </authorList>
    </citation>
    <scope>NUCLEOTIDE SEQUENCE</scope>
    <source>
        <strain evidence="5">15G1-11</strain>
    </source>
</reference>
<organism evidence="5 6">
    <name type="scientific">Marinomonas phaeophyticola</name>
    <dbReference type="NCBI Taxonomy" id="3004091"/>
    <lineage>
        <taxon>Bacteria</taxon>
        <taxon>Pseudomonadati</taxon>
        <taxon>Pseudomonadota</taxon>
        <taxon>Gammaproteobacteria</taxon>
        <taxon>Oceanospirillales</taxon>
        <taxon>Oceanospirillaceae</taxon>
        <taxon>Marinomonas</taxon>
    </lineage>
</organism>
<dbReference type="Pfam" id="PF12833">
    <property type="entry name" value="HTH_18"/>
    <property type="match status" value="1"/>
</dbReference>
<dbReference type="InterPro" id="IPR002818">
    <property type="entry name" value="DJ-1/PfpI"/>
</dbReference>
<keyword evidence="3" id="KW-0804">Transcription</keyword>
<keyword evidence="2" id="KW-0238">DNA-binding</keyword>
<dbReference type="PANTHER" id="PTHR43280">
    <property type="entry name" value="ARAC-FAMILY TRANSCRIPTIONAL REGULATOR"/>
    <property type="match status" value="1"/>
</dbReference>
<comment type="caution">
    <text evidence="5">The sequence shown here is derived from an EMBL/GenBank/DDBJ whole genome shotgun (WGS) entry which is preliminary data.</text>
</comment>
<evidence type="ECO:0000256" key="2">
    <source>
        <dbReference type="ARBA" id="ARBA00023125"/>
    </source>
</evidence>
<evidence type="ECO:0000313" key="6">
    <source>
        <dbReference type="Proteomes" id="UP001149719"/>
    </source>
</evidence>
<dbReference type="Proteomes" id="UP001149719">
    <property type="component" value="Unassembled WGS sequence"/>
</dbReference>
<dbReference type="PROSITE" id="PS01124">
    <property type="entry name" value="HTH_ARAC_FAMILY_2"/>
    <property type="match status" value="1"/>
</dbReference>
<sequence>MSNFKKRDFSKAICNSNKVFLSSDEQQDQPIKISFILLEHFSMAAFTNAVDTLVTANLIPSNKKFNYTTLGVHSNIIMSDIGINISSDDTIESLPITHENRPHLLIICGGFRCSLQSNPTLSAYLKRADKFGLILGGLWNGAIALAHAGLLNNQICALHPDNHAFIKENLPTVQVSNHTLVITEKRASCAGPHSALEMMLKLIESLKGKELVLTIREILSCDQTEVSQEPTRLKASEKPTYPKALATVLELMRNNIEEPLSLEELSQCAKLSRRQVERLFQAHLEVTPSRYYLELRITNARRLLLQSNKNITSIALACGFVSMSHFSNCYKDYFGMSPKAARKE</sequence>
<dbReference type="RefSeq" id="WP_269125153.1">
    <property type="nucleotide sequence ID" value="NZ_JAPUBN010000015.1"/>
</dbReference>
<dbReference type="PRINTS" id="PR00032">
    <property type="entry name" value="HTHARAC"/>
</dbReference>
<dbReference type="SUPFAM" id="SSF46689">
    <property type="entry name" value="Homeodomain-like"/>
    <property type="match status" value="2"/>
</dbReference>
<dbReference type="Pfam" id="PF01965">
    <property type="entry name" value="DJ-1_PfpI"/>
    <property type="match status" value="1"/>
</dbReference>
<dbReference type="SUPFAM" id="SSF52317">
    <property type="entry name" value="Class I glutamine amidotransferase-like"/>
    <property type="match status" value="1"/>
</dbReference>
<dbReference type="Gene3D" id="1.10.10.60">
    <property type="entry name" value="Homeodomain-like"/>
    <property type="match status" value="1"/>
</dbReference>
<protein>
    <submittedName>
        <fullName evidence="5">GlxA family transcriptional regulator</fullName>
    </submittedName>
</protein>
<feature type="domain" description="HTH araC/xylS-type" evidence="4">
    <location>
        <begin position="246"/>
        <end position="344"/>
    </location>
</feature>
<evidence type="ECO:0000313" key="5">
    <source>
        <dbReference type="EMBL" id="MCZ2721944.1"/>
    </source>
</evidence>
<gene>
    <name evidence="5" type="ORF">O1D97_09840</name>
</gene>